<accession>A0A1H4QP86</accession>
<dbReference type="Pfam" id="PF01381">
    <property type="entry name" value="HTH_3"/>
    <property type="match status" value="1"/>
</dbReference>
<dbReference type="InterPro" id="IPR001387">
    <property type="entry name" value="Cro/C1-type_HTH"/>
</dbReference>
<sequence length="493" mass="53693">MRKDARACAGCGCRLSQYNLEDLCAACSRDRRLDVRPGPSIPDAIWRDSDIQTAIANWDFGLASRLIREQAGLRQDDMAFMTGLSQSFLSMLESGGRRLTNLEKAARFLQGIGTPDALLAPPFRESTAPVTPCRVPYTGPGPSPLGVPPGTHDVTDLNELASQAATQSLRFTEQLTKTNVSDVELEGIESTLTEIAGAYVHAPLHRVFTNLVTTRDHLFSLLNGRQPPAQTHELLLLAGTSCLLLAHASQNLGDEHAAIAQLQTAWTFAEQADHNDLRAWVKGTAALIAEWSTRRQTALDYTRQAMLLSPAGETRIRIAAIEARAAARMGDRTTALAALEDLQRAREQQAAPDALTRFGGLLAFPEAKQEYYIGGTFALLGEHQLAERHATAAIELYENGPKEQRSYGDEALARLDIATARVAAGEIEGAGEQLQPILELPAERRIRQLGDAMHAVTKLLQEPRLTRSPVARDLADATRGYQAIDTRTKALTP</sequence>
<dbReference type="EMBL" id="FNTD01000004">
    <property type="protein sequence ID" value="SEC21364.1"/>
    <property type="molecule type" value="Genomic_DNA"/>
</dbReference>
<dbReference type="Proteomes" id="UP000182375">
    <property type="component" value="Unassembled WGS sequence"/>
</dbReference>
<dbReference type="STRING" id="67331.SAMN04490357_1459"/>
<dbReference type="InterPro" id="IPR010982">
    <property type="entry name" value="Lambda_DNA-bd_dom_sf"/>
</dbReference>
<protein>
    <submittedName>
        <fullName evidence="2">Helix-turn-helix domain-containing protein</fullName>
    </submittedName>
</protein>
<feature type="domain" description="HTH cro/C1-type" evidence="1">
    <location>
        <begin position="65"/>
        <end position="118"/>
    </location>
</feature>
<dbReference type="CDD" id="cd00093">
    <property type="entry name" value="HTH_XRE"/>
    <property type="match status" value="1"/>
</dbReference>
<proteinExistence type="predicted"/>
<dbReference type="Gene3D" id="1.10.260.40">
    <property type="entry name" value="lambda repressor-like DNA-binding domains"/>
    <property type="match status" value="1"/>
</dbReference>
<dbReference type="AlphaFoldDB" id="A0A1H4QP86"/>
<evidence type="ECO:0000313" key="3">
    <source>
        <dbReference type="Proteomes" id="UP000182375"/>
    </source>
</evidence>
<dbReference type="GeneID" id="95510674"/>
<name>A0A1H4QP86_9ACTN</name>
<dbReference type="SUPFAM" id="SSF47413">
    <property type="entry name" value="lambda repressor-like DNA-binding domains"/>
    <property type="match status" value="1"/>
</dbReference>
<organism evidence="2 3">
    <name type="scientific">Streptomyces misionensis</name>
    <dbReference type="NCBI Taxonomy" id="67331"/>
    <lineage>
        <taxon>Bacteria</taxon>
        <taxon>Bacillati</taxon>
        <taxon>Actinomycetota</taxon>
        <taxon>Actinomycetes</taxon>
        <taxon>Kitasatosporales</taxon>
        <taxon>Streptomycetaceae</taxon>
        <taxon>Streptomyces</taxon>
    </lineage>
</organism>
<reference evidence="2 3" key="1">
    <citation type="submission" date="2016-10" db="EMBL/GenBank/DDBJ databases">
        <authorList>
            <person name="de Groot N.N."/>
        </authorList>
    </citation>
    <scope>NUCLEOTIDE SEQUENCE [LARGE SCALE GENOMIC DNA]</scope>
    <source>
        <strain evidence="2 3">DSM 40306</strain>
    </source>
</reference>
<dbReference type="SMART" id="SM00530">
    <property type="entry name" value="HTH_XRE"/>
    <property type="match status" value="1"/>
</dbReference>
<dbReference type="RefSeq" id="WP_074991524.1">
    <property type="nucleotide sequence ID" value="NZ_FNTD01000004.1"/>
</dbReference>
<gene>
    <name evidence="2" type="ORF">SAMN04490357_1459</name>
</gene>
<evidence type="ECO:0000313" key="2">
    <source>
        <dbReference type="EMBL" id="SEC21364.1"/>
    </source>
</evidence>
<dbReference type="GO" id="GO:0003677">
    <property type="term" value="F:DNA binding"/>
    <property type="evidence" value="ECO:0007669"/>
    <property type="project" value="InterPro"/>
</dbReference>
<dbReference type="PROSITE" id="PS50943">
    <property type="entry name" value="HTH_CROC1"/>
    <property type="match status" value="1"/>
</dbReference>
<evidence type="ECO:0000259" key="1">
    <source>
        <dbReference type="PROSITE" id="PS50943"/>
    </source>
</evidence>